<evidence type="ECO:0000259" key="5">
    <source>
        <dbReference type="PROSITE" id="PS50102"/>
    </source>
</evidence>
<feature type="compositionally biased region" description="Low complexity" evidence="4">
    <location>
        <begin position="184"/>
        <end position="202"/>
    </location>
</feature>
<feature type="domain" description="RRM" evidence="5">
    <location>
        <begin position="8"/>
        <end position="91"/>
    </location>
</feature>
<keyword evidence="3" id="KW-0694">RNA-binding</keyword>
<dbReference type="SMART" id="SM00360">
    <property type="entry name" value="RRM"/>
    <property type="match status" value="2"/>
</dbReference>
<organism evidence="6 8">
    <name type="scientific">Macrostomum lignano</name>
    <dbReference type="NCBI Taxonomy" id="282301"/>
    <lineage>
        <taxon>Eukaryota</taxon>
        <taxon>Metazoa</taxon>
        <taxon>Spiralia</taxon>
        <taxon>Lophotrochozoa</taxon>
        <taxon>Platyhelminthes</taxon>
        <taxon>Rhabditophora</taxon>
        <taxon>Macrostomorpha</taxon>
        <taxon>Macrostomida</taxon>
        <taxon>Macrostomidae</taxon>
        <taxon>Macrostomum</taxon>
    </lineage>
</organism>
<comment type="similarity">
    <text evidence="1">Belongs to the RRM TRSPAP family.</text>
</comment>
<protein>
    <recommendedName>
        <fullName evidence="2">tRNA selenocysteine-associated protein 1</fullName>
    </recommendedName>
</protein>
<evidence type="ECO:0000313" key="7">
    <source>
        <dbReference type="WBParaSite" id="maker-uti_cns_0002434-snap-gene-0.23-mRNA-1"/>
    </source>
</evidence>
<dbReference type="PANTHER" id="PTHR37457">
    <property type="entry name" value="TRNA SELENOCYSTEINE 1-ASSOCIATED PROTEIN 1-RELATED"/>
    <property type="match status" value="1"/>
</dbReference>
<sequence length="354" mass="39529">MSKQNFSHTIWMGDLDLYMTEDFIKQAFTAMGENVVSVKIIRNKTTMQPLGYCFVEFNNIEDGRNAMLKLNGKEIPGSSPPRRFKLNHASYGKEHLNVQEFSMFVGELSEDVDDLALFNAFKRYPSCRSAKVVLDNGRSRGYGFVRFTDEKDHKRAMTEMQNYPHLGRKPIRVSLAAPKRPDNPAVAAPSGSGPSHGYYSAGVPPPPQPPPHLAGSMDVPPLPSDPAYAYYQQAYASYLPQYGPYYAHQWACYYAHMYSGGSSQYQPPLPPQSAYSAYQQQAAQNLPAAMMPAPPEPTPEELEAAYLSEPVDPDANLADELESMLQDGEAVYFDLECSRWSIFDPNLPRVVNAT</sequence>
<name>A0A1I8HJT3_9PLAT</name>
<evidence type="ECO:0000313" key="6">
    <source>
        <dbReference type="Proteomes" id="UP000095280"/>
    </source>
</evidence>
<evidence type="ECO:0000256" key="3">
    <source>
        <dbReference type="PROSITE-ProRule" id="PRU00176"/>
    </source>
</evidence>
<dbReference type="SUPFAM" id="SSF54928">
    <property type="entry name" value="RNA-binding domain, RBD"/>
    <property type="match status" value="2"/>
</dbReference>
<reference evidence="7 8" key="1">
    <citation type="submission" date="2016-11" db="UniProtKB">
        <authorList>
            <consortium name="WormBaseParasite"/>
        </authorList>
    </citation>
    <scope>IDENTIFICATION</scope>
</reference>
<dbReference type="InterPro" id="IPR012677">
    <property type="entry name" value="Nucleotide-bd_a/b_plait_sf"/>
</dbReference>
<dbReference type="Proteomes" id="UP000095280">
    <property type="component" value="Unplaced"/>
</dbReference>
<dbReference type="AlphaFoldDB" id="A0A1I8HJT3"/>
<feature type="region of interest" description="Disordered" evidence="4">
    <location>
        <begin position="177"/>
        <end position="219"/>
    </location>
</feature>
<dbReference type="InterPro" id="IPR000504">
    <property type="entry name" value="RRM_dom"/>
</dbReference>
<evidence type="ECO:0000313" key="8">
    <source>
        <dbReference type="WBParaSite" id="maker-uti_cns_0006588-snap-gene-0.3-mRNA-1"/>
    </source>
</evidence>
<dbReference type="WBParaSite" id="maker-uti_cns_0002434-snap-gene-0.23-mRNA-1">
    <property type="protein sequence ID" value="maker-uti_cns_0002434-snap-gene-0.23-mRNA-1"/>
    <property type="gene ID" value="maker-uti_cns_0002434-snap-gene-0.23"/>
</dbReference>
<accession>A0A1I8HJT3</accession>
<evidence type="ECO:0000256" key="2">
    <source>
        <dbReference type="ARBA" id="ARBA00033477"/>
    </source>
</evidence>
<dbReference type="FunFam" id="3.30.70.330:FF:000159">
    <property type="entry name" value="tRNA selenocysteine 1-associated protein 1"/>
    <property type="match status" value="1"/>
</dbReference>
<dbReference type="Gene3D" id="3.30.70.330">
    <property type="match status" value="2"/>
</dbReference>
<dbReference type="InterPro" id="IPR035979">
    <property type="entry name" value="RBD_domain_sf"/>
</dbReference>
<dbReference type="OrthoDB" id="446113at2759"/>
<dbReference type="PROSITE" id="PS50102">
    <property type="entry name" value="RRM"/>
    <property type="match status" value="2"/>
</dbReference>
<keyword evidence="6" id="KW-1185">Reference proteome</keyword>
<proteinExistence type="inferred from homology"/>
<evidence type="ECO:0000256" key="1">
    <source>
        <dbReference type="ARBA" id="ARBA00008920"/>
    </source>
</evidence>
<dbReference type="PANTHER" id="PTHR37457:SF3">
    <property type="entry name" value="TRNA SELENOCYSTEINE-ASSOCIATED PROTEIN 1"/>
    <property type="match status" value="1"/>
</dbReference>
<evidence type="ECO:0000256" key="4">
    <source>
        <dbReference type="SAM" id="MobiDB-lite"/>
    </source>
</evidence>
<dbReference type="WBParaSite" id="maker-uti_cns_0006588-snap-gene-0.3-mRNA-1">
    <property type="protein sequence ID" value="maker-uti_cns_0006588-snap-gene-0.3-mRNA-1"/>
    <property type="gene ID" value="maker-uti_cns_0006588-snap-gene-0.3"/>
</dbReference>
<dbReference type="GO" id="GO:0003723">
    <property type="term" value="F:RNA binding"/>
    <property type="evidence" value="ECO:0007669"/>
    <property type="project" value="UniProtKB-UniRule"/>
</dbReference>
<dbReference type="Pfam" id="PF00076">
    <property type="entry name" value="RRM_1"/>
    <property type="match status" value="2"/>
</dbReference>
<feature type="compositionally biased region" description="Pro residues" evidence="4">
    <location>
        <begin position="203"/>
        <end position="212"/>
    </location>
</feature>
<dbReference type="InterPro" id="IPR040434">
    <property type="entry name" value="TSAP1"/>
</dbReference>
<feature type="domain" description="RRM" evidence="5">
    <location>
        <begin position="101"/>
        <end position="178"/>
    </location>
</feature>
<dbReference type="STRING" id="282301.A0A1I8HJT3"/>